<keyword evidence="2" id="KW-0812">Transmembrane</keyword>
<reference evidence="3 4" key="1">
    <citation type="journal article" date="2019" name="Nat. Med.">
        <title>A library of human gut bacterial isolates paired with longitudinal multiomics data enables mechanistic microbiome research.</title>
        <authorList>
            <person name="Poyet M."/>
            <person name="Groussin M."/>
            <person name="Gibbons S.M."/>
            <person name="Avila-Pacheco J."/>
            <person name="Jiang X."/>
            <person name="Kearney S.M."/>
            <person name="Perrotta A.R."/>
            <person name="Berdy B."/>
            <person name="Zhao S."/>
            <person name="Lieberman T.D."/>
            <person name="Swanson P.K."/>
            <person name="Smith M."/>
            <person name="Roesemann S."/>
            <person name="Alexander J.E."/>
            <person name="Rich S.A."/>
            <person name="Livny J."/>
            <person name="Vlamakis H."/>
            <person name="Clish C."/>
            <person name="Bullock K."/>
            <person name="Deik A."/>
            <person name="Scott J."/>
            <person name="Pierce K.A."/>
            <person name="Xavier R.J."/>
            <person name="Alm E.J."/>
        </authorList>
    </citation>
    <scope>NUCLEOTIDE SEQUENCE [LARGE SCALE GENOMIC DNA]</scope>
    <source>
        <strain evidence="3 4">BIOML-A5</strain>
    </source>
</reference>
<evidence type="ECO:0000313" key="3">
    <source>
        <dbReference type="EMBL" id="KAA5380422.1"/>
    </source>
</evidence>
<name>A0A5M5ZQW0_9BACT</name>
<dbReference type="AlphaFoldDB" id="A0A5M5ZQW0"/>
<keyword evidence="2" id="KW-0472">Membrane</keyword>
<evidence type="ECO:0000313" key="4">
    <source>
        <dbReference type="Proteomes" id="UP000347681"/>
    </source>
</evidence>
<organism evidence="3 4">
    <name type="scientific">Phocaeicola dorei</name>
    <dbReference type="NCBI Taxonomy" id="357276"/>
    <lineage>
        <taxon>Bacteria</taxon>
        <taxon>Pseudomonadati</taxon>
        <taxon>Bacteroidota</taxon>
        <taxon>Bacteroidia</taxon>
        <taxon>Bacteroidales</taxon>
        <taxon>Bacteroidaceae</taxon>
        <taxon>Phocaeicola</taxon>
    </lineage>
</organism>
<feature type="region of interest" description="Disordered" evidence="1">
    <location>
        <begin position="38"/>
        <end position="93"/>
    </location>
</feature>
<dbReference type="RefSeq" id="WP_149941161.1">
    <property type="nucleotide sequence ID" value="NZ_VVZB01000013.1"/>
</dbReference>
<comment type="caution">
    <text evidence="3">The sequence shown here is derived from an EMBL/GenBank/DDBJ whole genome shotgun (WGS) entry which is preliminary data.</text>
</comment>
<accession>A0A5M5ZQW0</accession>
<sequence>MDSYFIFAIALTVVYIIYYAVIVVQDLYGEKGTDKPGEEIFDLDMEDTTEESIDVSENDTGFSIGSEKYDTENFQPASEPPQETDTDQGEGAAQERFEQLKAKVEARLEDTEPYLSDPLTAEEMYKAMVSGGRLDGRPELSWKPIKDKL</sequence>
<dbReference type="EMBL" id="VVZB01000013">
    <property type="protein sequence ID" value="KAA5380422.1"/>
    <property type="molecule type" value="Genomic_DNA"/>
</dbReference>
<protein>
    <submittedName>
        <fullName evidence="3">Uncharacterized protein</fullName>
    </submittedName>
</protein>
<feature type="compositionally biased region" description="Acidic residues" evidence="1">
    <location>
        <begin position="39"/>
        <end position="57"/>
    </location>
</feature>
<feature type="transmembrane region" description="Helical" evidence="2">
    <location>
        <begin position="6"/>
        <end position="28"/>
    </location>
</feature>
<evidence type="ECO:0000256" key="2">
    <source>
        <dbReference type="SAM" id="Phobius"/>
    </source>
</evidence>
<evidence type="ECO:0000256" key="1">
    <source>
        <dbReference type="SAM" id="MobiDB-lite"/>
    </source>
</evidence>
<proteinExistence type="predicted"/>
<gene>
    <name evidence="3" type="ORF">F2Y61_18390</name>
</gene>
<keyword evidence="2" id="KW-1133">Transmembrane helix</keyword>
<dbReference type="Proteomes" id="UP000347681">
    <property type="component" value="Unassembled WGS sequence"/>
</dbReference>